<reference evidence="2" key="1">
    <citation type="journal article" date="2016" name="Nature">
        <title>Genome evolution in the allotetraploid frog Xenopus laevis.</title>
        <authorList>
            <person name="Session A.M."/>
            <person name="Uno Y."/>
            <person name="Kwon T."/>
            <person name="Chapman J.A."/>
            <person name="Toyoda A."/>
            <person name="Takahashi S."/>
            <person name="Fukui A."/>
            <person name="Hikosaka A."/>
            <person name="Suzuki A."/>
            <person name="Kondo M."/>
            <person name="van Heeringen S.J."/>
            <person name="Quigley I."/>
            <person name="Heinz S."/>
            <person name="Ogino H."/>
            <person name="Ochi H."/>
            <person name="Hellsten U."/>
            <person name="Lyons J.B."/>
            <person name="Simakov O."/>
            <person name="Putnam N."/>
            <person name="Stites J."/>
            <person name="Kuroki Y."/>
            <person name="Tanaka T."/>
            <person name="Michiue T."/>
            <person name="Watanabe M."/>
            <person name="Bogdanovic O."/>
            <person name="Lister R."/>
            <person name="Georgiou G."/>
            <person name="Paranjpe S.S."/>
            <person name="van Kruijsbergen I."/>
            <person name="Shu S."/>
            <person name="Carlson J."/>
            <person name="Kinoshita T."/>
            <person name="Ohta Y."/>
            <person name="Mawaribuchi S."/>
            <person name="Jenkins J."/>
            <person name="Grimwood J."/>
            <person name="Schmutz J."/>
            <person name="Mitros T."/>
            <person name="Mozaffari S.V."/>
            <person name="Suzuki Y."/>
            <person name="Haramoto Y."/>
            <person name="Yamamoto T.S."/>
            <person name="Takagi C."/>
            <person name="Heald R."/>
            <person name="Miller K."/>
            <person name="Haudenschild C."/>
            <person name="Kitzman J."/>
            <person name="Nakayama T."/>
            <person name="Izutsu Y."/>
            <person name="Robert J."/>
            <person name="Fortriede J."/>
            <person name="Burns K."/>
            <person name="Lotay V."/>
            <person name="Karimi K."/>
            <person name="Yasuoka Y."/>
            <person name="Dichmann D.S."/>
            <person name="Flajnik M.F."/>
            <person name="Houston D.W."/>
            <person name="Shendure J."/>
            <person name="DuPasquier L."/>
            <person name="Vize P.D."/>
            <person name="Zorn A.M."/>
            <person name="Ito M."/>
            <person name="Marcotte E.M."/>
            <person name="Wallingford J.B."/>
            <person name="Ito Y."/>
            <person name="Asashima M."/>
            <person name="Ueno N."/>
            <person name="Matsuda Y."/>
            <person name="Veenstra G.J."/>
            <person name="Fujiyama A."/>
            <person name="Harland R.M."/>
            <person name="Taira M."/>
            <person name="Rokhsar D.S."/>
        </authorList>
    </citation>
    <scope>NUCLEOTIDE SEQUENCE [LARGE SCALE GENOMIC DNA]</scope>
    <source>
        <strain evidence="2">J</strain>
    </source>
</reference>
<accession>A0A974C9R6</accession>
<dbReference type="AlphaFoldDB" id="A0A974C9R6"/>
<gene>
    <name evidence="1" type="ORF">XELAEV_18040024mg</name>
</gene>
<evidence type="ECO:0000313" key="2">
    <source>
        <dbReference type="Proteomes" id="UP000694892"/>
    </source>
</evidence>
<sequence>MYHCVYVCVYTYRERTQSQTLSHAGKRPFLTRHIHAVSVSELISQNPQYVDMVTCSSFTPSSWPLEIDCPPDS</sequence>
<organism evidence="1 2">
    <name type="scientific">Xenopus laevis</name>
    <name type="common">African clawed frog</name>
    <dbReference type="NCBI Taxonomy" id="8355"/>
    <lineage>
        <taxon>Eukaryota</taxon>
        <taxon>Metazoa</taxon>
        <taxon>Chordata</taxon>
        <taxon>Craniata</taxon>
        <taxon>Vertebrata</taxon>
        <taxon>Euteleostomi</taxon>
        <taxon>Amphibia</taxon>
        <taxon>Batrachia</taxon>
        <taxon>Anura</taxon>
        <taxon>Pipoidea</taxon>
        <taxon>Pipidae</taxon>
        <taxon>Xenopodinae</taxon>
        <taxon>Xenopus</taxon>
        <taxon>Xenopus</taxon>
    </lineage>
</organism>
<dbReference type="Proteomes" id="UP000694892">
    <property type="component" value="Chromosome 8L"/>
</dbReference>
<evidence type="ECO:0000313" key="1">
    <source>
        <dbReference type="EMBL" id="OCT68736.1"/>
    </source>
</evidence>
<dbReference type="EMBL" id="CM004480">
    <property type="protein sequence ID" value="OCT68736.1"/>
    <property type="molecule type" value="Genomic_DNA"/>
</dbReference>
<proteinExistence type="predicted"/>
<protein>
    <submittedName>
        <fullName evidence="1">Uncharacterized protein</fullName>
    </submittedName>
</protein>
<name>A0A974C9R6_XENLA</name>